<accession>A0A2W2G6F9</accession>
<keyword evidence="1" id="KW-0853">WD repeat</keyword>
<dbReference type="InterPro" id="IPR001680">
    <property type="entry name" value="WD40_rpt"/>
</dbReference>
<evidence type="ECO:0000313" key="3">
    <source>
        <dbReference type="Proteomes" id="UP000248544"/>
    </source>
</evidence>
<dbReference type="Gene3D" id="2.130.10.10">
    <property type="entry name" value="YVTN repeat-like/Quinoprotein amine dehydrogenase"/>
    <property type="match status" value="1"/>
</dbReference>
<gene>
    <name evidence="2" type="ORF">C1I98_18390</name>
</gene>
<dbReference type="AlphaFoldDB" id="A0A2W2G6F9"/>
<dbReference type="EMBL" id="POUA01000137">
    <property type="protein sequence ID" value="PZG43452.1"/>
    <property type="molecule type" value="Genomic_DNA"/>
</dbReference>
<dbReference type="SUPFAM" id="SSF82171">
    <property type="entry name" value="DPP6 N-terminal domain-like"/>
    <property type="match status" value="1"/>
</dbReference>
<dbReference type="InterPro" id="IPR015943">
    <property type="entry name" value="WD40/YVTN_repeat-like_dom_sf"/>
</dbReference>
<dbReference type="PROSITE" id="PS50294">
    <property type="entry name" value="WD_REPEATS_REGION"/>
    <property type="match status" value="1"/>
</dbReference>
<comment type="caution">
    <text evidence="2">The sequence shown here is derived from an EMBL/GenBank/DDBJ whole genome shotgun (WGS) entry which is preliminary data.</text>
</comment>
<dbReference type="PROSITE" id="PS50082">
    <property type="entry name" value="WD_REPEATS_2"/>
    <property type="match status" value="1"/>
</dbReference>
<organism evidence="2 3">
    <name type="scientific">Spongiactinospora gelatinilytica</name>
    <dbReference type="NCBI Taxonomy" id="2666298"/>
    <lineage>
        <taxon>Bacteria</taxon>
        <taxon>Bacillati</taxon>
        <taxon>Actinomycetota</taxon>
        <taxon>Actinomycetes</taxon>
        <taxon>Streptosporangiales</taxon>
        <taxon>Streptosporangiaceae</taxon>
        <taxon>Spongiactinospora</taxon>
    </lineage>
</organism>
<keyword evidence="3" id="KW-1185">Reference proteome</keyword>
<proteinExistence type="predicted"/>
<reference evidence="2 3" key="1">
    <citation type="submission" date="2018-01" db="EMBL/GenBank/DDBJ databases">
        <title>Draft genome sequence of Sphaerisporangium sp. 7K107.</title>
        <authorList>
            <person name="Sahin N."/>
            <person name="Saygin H."/>
            <person name="Ay H."/>
        </authorList>
    </citation>
    <scope>NUCLEOTIDE SEQUENCE [LARGE SCALE GENOMIC DNA]</scope>
    <source>
        <strain evidence="2 3">7K107</strain>
    </source>
</reference>
<protein>
    <submittedName>
        <fullName evidence="2">Uncharacterized protein</fullName>
    </submittedName>
</protein>
<sequence length="64" mass="7033">MAFSPDGTILASGGFDATLRPWRLSRVADPLADVCTIAHRPFSPEERRHHVAGEDHRAIRPSAL</sequence>
<dbReference type="RefSeq" id="WP_111168686.1">
    <property type="nucleotide sequence ID" value="NZ_POUA01000137.1"/>
</dbReference>
<feature type="repeat" description="WD" evidence="1">
    <location>
        <begin position="1"/>
        <end position="25"/>
    </location>
</feature>
<dbReference type="Proteomes" id="UP000248544">
    <property type="component" value="Unassembled WGS sequence"/>
</dbReference>
<evidence type="ECO:0000256" key="1">
    <source>
        <dbReference type="PROSITE-ProRule" id="PRU00221"/>
    </source>
</evidence>
<name>A0A2W2G6F9_9ACTN</name>
<evidence type="ECO:0000313" key="2">
    <source>
        <dbReference type="EMBL" id="PZG43452.1"/>
    </source>
</evidence>